<dbReference type="EMBL" id="AP024702">
    <property type="protein sequence ID" value="BCX48550.1"/>
    <property type="molecule type" value="Genomic_DNA"/>
</dbReference>
<evidence type="ECO:0000313" key="1">
    <source>
        <dbReference type="EMBL" id="BCX48550.1"/>
    </source>
</evidence>
<gene>
    <name evidence="1" type="ORF">HAHE_24580</name>
</gene>
<accession>A0ABM7REL9</accession>
<name>A0ABM7REL9_9BACT</name>
<reference evidence="1 2" key="1">
    <citation type="submission" date="2021-06" db="EMBL/GenBank/DDBJ databases">
        <title>Complete genome of Haloferula helveola possessing various polysaccharide degrading enzymes.</title>
        <authorList>
            <person name="Takami H."/>
            <person name="Huang C."/>
            <person name="Hamasaki K."/>
        </authorList>
    </citation>
    <scope>NUCLEOTIDE SEQUENCE [LARGE SCALE GENOMIC DNA]</scope>
    <source>
        <strain evidence="1 2">CN-1</strain>
    </source>
</reference>
<keyword evidence="2" id="KW-1185">Reference proteome</keyword>
<proteinExistence type="predicted"/>
<dbReference type="Proteomes" id="UP001374893">
    <property type="component" value="Chromosome"/>
</dbReference>
<protein>
    <submittedName>
        <fullName evidence="1">Molydopterin dinucleotide-binding region protein</fullName>
    </submittedName>
</protein>
<dbReference type="SUPFAM" id="SSF52309">
    <property type="entry name" value="N-(deoxy)ribosyltransferase-like"/>
    <property type="match status" value="1"/>
</dbReference>
<sequence>MNTVGLLTGYQRESQVESVLQQLCGALDFKLETLSNFQQLDSFAHAVWGLINISDVLIADLTNLTNNLCYEIGLAHGAGKPVVLVADNYSDVPADLAGQHIIALHSNKYPDDNTLFRLETALRRALAGRDSAGFSGPRDRPEGVYRPPANDSLSHDFRSLFAYEGFARSRRFEEWIHEAFSGIPGWEVIDSAKGMHGDRQFDFMLWNSLDDPELVALGNPIGVEVKSIRAFNRSRLSWLLHSARQSGLKSVILMTTGSNPPSAKRRLAQLRHEEGINAIALDRDDLLEVHSSTDLLRALKSRVRQALYHDEF</sequence>
<dbReference type="Gene3D" id="3.40.50.450">
    <property type="match status" value="1"/>
</dbReference>
<dbReference type="RefSeq" id="WP_338684841.1">
    <property type="nucleotide sequence ID" value="NZ_AP024702.1"/>
</dbReference>
<organism evidence="1 2">
    <name type="scientific">Haloferula helveola</name>
    <dbReference type="NCBI Taxonomy" id="490095"/>
    <lineage>
        <taxon>Bacteria</taxon>
        <taxon>Pseudomonadati</taxon>
        <taxon>Verrucomicrobiota</taxon>
        <taxon>Verrucomicrobiia</taxon>
        <taxon>Verrucomicrobiales</taxon>
        <taxon>Verrucomicrobiaceae</taxon>
        <taxon>Haloferula</taxon>
    </lineage>
</organism>
<evidence type="ECO:0000313" key="2">
    <source>
        <dbReference type="Proteomes" id="UP001374893"/>
    </source>
</evidence>